<proteinExistence type="predicted"/>
<dbReference type="PANTHER" id="PTHR48090:SF7">
    <property type="entry name" value="RFBJ PROTEIN"/>
    <property type="match status" value="1"/>
</dbReference>
<keyword evidence="3" id="KW-0808">Transferase</keyword>
<evidence type="ECO:0000313" key="4">
    <source>
        <dbReference type="Proteomes" id="UP000249499"/>
    </source>
</evidence>
<dbReference type="RefSeq" id="WP_111221393.1">
    <property type="nucleotide sequence ID" value="NZ_CP117258.1"/>
</dbReference>
<keyword evidence="4" id="KW-1185">Reference proteome</keyword>
<sequence length="320" mass="35220">MLEVTEFKPSSAAFGKKRIAVLLPCYNEAVTIAKVVADFQMSLPGAAVYVYDNNSSDGTGAIARAAGAVVRVEKRQGKGNVIRRMFADIDADIYVLADGDGTYSALFAPMLIDALVSDELDFVNGSRVSTLSGAYRPGHQFGNRLLSGIVRWIFGPQFSDMLSGYKVLSRRFVKSFPAMSSGFETETELAVHALELRMPCAELPTPYSERPEGSVSKLNTVRDGARIMLMIVKLIKEERPLMFFGLFGLLFFTIATVLMVPVLMTYFETGLVPRLPTAILSLGMVLLGFLSIFTALILDMTTRARREIKRLIYLSVGRIL</sequence>
<protein>
    <submittedName>
        <fullName evidence="3">Glycosyltransferase</fullName>
        <ecNumber evidence="3">2.4.-.-</ecNumber>
    </submittedName>
</protein>
<reference evidence="3 4" key="1">
    <citation type="journal article" date="2018" name="Sci. Rep.">
        <title>Rhizobium tumorigenes sp. nov., a novel plant tumorigenic bacterium isolated from cane gall tumors on thornless blackberry.</title>
        <authorList>
            <person name="Kuzmanovi N."/>
            <person name="Smalla K."/>
            <person name="Gronow S."/>
            <person name="PuBawska J."/>
        </authorList>
    </citation>
    <scope>NUCLEOTIDE SEQUENCE [LARGE SCALE GENOMIC DNA]</scope>
    <source>
        <strain evidence="3 4">1078</strain>
    </source>
</reference>
<dbReference type="Gene3D" id="3.90.550.10">
    <property type="entry name" value="Spore Coat Polysaccharide Biosynthesis Protein SpsA, Chain A"/>
    <property type="match status" value="1"/>
</dbReference>
<organism evidence="3 4">
    <name type="scientific">Rhizobium tumorigenes</name>
    <dbReference type="NCBI Taxonomy" id="2041385"/>
    <lineage>
        <taxon>Bacteria</taxon>
        <taxon>Pseudomonadati</taxon>
        <taxon>Pseudomonadota</taxon>
        <taxon>Alphaproteobacteria</taxon>
        <taxon>Hyphomicrobiales</taxon>
        <taxon>Rhizobiaceae</taxon>
        <taxon>Rhizobium/Agrobacterium group</taxon>
        <taxon>Rhizobium</taxon>
    </lineage>
</organism>
<dbReference type="GO" id="GO:0016757">
    <property type="term" value="F:glycosyltransferase activity"/>
    <property type="evidence" value="ECO:0007669"/>
    <property type="project" value="UniProtKB-KW"/>
</dbReference>
<evidence type="ECO:0000259" key="2">
    <source>
        <dbReference type="Pfam" id="PF00535"/>
    </source>
</evidence>
<geneLocation type="plasmid" evidence="3 4">
    <name>unnamed1</name>
</geneLocation>
<keyword evidence="3" id="KW-0614">Plasmid</keyword>
<dbReference type="Proteomes" id="UP000249499">
    <property type="component" value="Plasmid unnamed1"/>
</dbReference>
<keyword evidence="3" id="KW-0328">Glycosyltransferase</keyword>
<dbReference type="EC" id="2.4.-.-" evidence="3"/>
<dbReference type="InterPro" id="IPR029044">
    <property type="entry name" value="Nucleotide-diphossugar_trans"/>
</dbReference>
<dbReference type="InterPro" id="IPR001173">
    <property type="entry name" value="Glyco_trans_2-like"/>
</dbReference>
<accession>A0AAF1KAT5</accession>
<evidence type="ECO:0000256" key="1">
    <source>
        <dbReference type="SAM" id="Phobius"/>
    </source>
</evidence>
<name>A0AAF1KAT5_9HYPH</name>
<dbReference type="SUPFAM" id="SSF53448">
    <property type="entry name" value="Nucleotide-diphospho-sugar transferases"/>
    <property type="match status" value="1"/>
</dbReference>
<dbReference type="EMBL" id="CP117258">
    <property type="protein sequence ID" value="WFR98699.1"/>
    <property type="molecule type" value="Genomic_DNA"/>
</dbReference>
<reference evidence="4" key="2">
    <citation type="journal article" date="2023" name="MicrobiologyOpen">
        <title>Genomics of the tumorigenes clade of the family Rhizobiaceae and description of Rhizobium rhododendri sp. nov.</title>
        <authorList>
            <person name="Kuzmanovic N."/>
            <person name="diCenzo G.C."/>
            <person name="Bunk B."/>
            <person name="Sproeer C."/>
            <person name="Fruehling A."/>
            <person name="Neumann-Schaal M."/>
            <person name="Overmann J."/>
            <person name="Smalla K."/>
        </authorList>
    </citation>
    <scope>NUCLEOTIDE SEQUENCE [LARGE SCALE GENOMIC DNA]</scope>
    <source>
        <strain evidence="4">1078</strain>
        <plasmid evidence="4">unnamed1</plasmid>
    </source>
</reference>
<feature type="domain" description="Glycosyltransferase 2-like" evidence="2">
    <location>
        <begin position="21"/>
        <end position="140"/>
    </location>
</feature>
<keyword evidence="1" id="KW-1133">Transmembrane helix</keyword>
<dbReference type="Pfam" id="PF00535">
    <property type="entry name" value="Glycos_transf_2"/>
    <property type="match status" value="1"/>
</dbReference>
<feature type="transmembrane region" description="Helical" evidence="1">
    <location>
        <begin position="279"/>
        <end position="300"/>
    </location>
</feature>
<dbReference type="AlphaFoldDB" id="A0AAF1KAT5"/>
<dbReference type="CDD" id="cd04179">
    <property type="entry name" value="DPM_DPG-synthase_like"/>
    <property type="match status" value="1"/>
</dbReference>
<dbReference type="KEGG" id="rtu:PR017_23645"/>
<dbReference type="InterPro" id="IPR050256">
    <property type="entry name" value="Glycosyltransferase_2"/>
</dbReference>
<keyword evidence="1" id="KW-0812">Transmembrane</keyword>
<dbReference type="PANTHER" id="PTHR48090">
    <property type="entry name" value="UNDECAPRENYL-PHOSPHATE 4-DEOXY-4-FORMAMIDO-L-ARABINOSE TRANSFERASE-RELATED"/>
    <property type="match status" value="1"/>
</dbReference>
<keyword evidence="1" id="KW-0472">Membrane</keyword>
<gene>
    <name evidence="3" type="ORF">PR017_23645</name>
</gene>
<feature type="transmembrane region" description="Helical" evidence="1">
    <location>
        <begin position="241"/>
        <end position="267"/>
    </location>
</feature>
<evidence type="ECO:0000313" key="3">
    <source>
        <dbReference type="EMBL" id="WFR98699.1"/>
    </source>
</evidence>